<gene>
    <name evidence="2" type="ordered locus">Mpe_A2300</name>
</gene>
<reference evidence="2 3" key="1">
    <citation type="journal article" date="2007" name="J. Bacteriol.">
        <title>Whole-genome analysis of the methyl tert-butyl ether-degrading beta-proteobacterium Methylibium petroleiphilum PM1.</title>
        <authorList>
            <person name="Kane S.R."/>
            <person name="Chakicherla A.Y."/>
            <person name="Chain P.S.G."/>
            <person name="Schmidt R."/>
            <person name="Shin M.W."/>
            <person name="Legler T.C."/>
            <person name="Scow K.M."/>
            <person name="Larimer F.W."/>
            <person name="Lucas S.M."/>
            <person name="Richardson P.M."/>
            <person name="Hristova K.R."/>
        </authorList>
    </citation>
    <scope>NUCLEOTIDE SEQUENCE [LARGE SCALE GENOMIC DNA]</scope>
    <source>
        <strain evidence="3">ATCC BAA-1232 / LMG 22953 / PM1</strain>
    </source>
</reference>
<dbReference type="EMBL" id="CP000555">
    <property type="protein sequence ID" value="ABM95256.1"/>
    <property type="molecule type" value="Genomic_DNA"/>
</dbReference>
<accession>A2SI67</accession>
<evidence type="ECO:0000259" key="1">
    <source>
        <dbReference type="PROSITE" id="PS51819"/>
    </source>
</evidence>
<dbReference type="HOGENOM" id="CLU_098384_0_0_4"/>
<evidence type="ECO:0000313" key="2">
    <source>
        <dbReference type="EMBL" id="ABM95256.1"/>
    </source>
</evidence>
<dbReference type="Gene3D" id="3.10.180.10">
    <property type="entry name" value="2,3-Dihydroxybiphenyl 1,2-Dioxygenase, domain 1"/>
    <property type="match status" value="1"/>
</dbReference>
<sequence>MTRVRPGKLAHVLYRTRRFEEMLAWYRVVFDARIQQQSPALAFLTYDDEHHRFAFANLALLQPEGETEKTGLIGIDHVAYGYASLHDLFQNYVQLKSLGITPYWCVHHGVTVSMYYADPDGNQMEFQVEAFASKQEANAFMRGPVYAANPLGVEFDPDDWLARLAAGTPASDLLVRREHVPMSPIRGAVERRGL</sequence>
<dbReference type="eggNOG" id="COG0346">
    <property type="taxonomic scope" value="Bacteria"/>
</dbReference>
<dbReference type="Pfam" id="PF00903">
    <property type="entry name" value="Glyoxalase"/>
    <property type="match status" value="1"/>
</dbReference>
<protein>
    <recommendedName>
        <fullName evidence="1">VOC domain-containing protein</fullName>
    </recommendedName>
</protein>
<dbReference type="PROSITE" id="PS51819">
    <property type="entry name" value="VOC"/>
    <property type="match status" value="1"/>
</dbReference>
<evidence type="ECO:0000313" key="3">
    <source>
        <dbReference type="Proteomes" id="UP000000366"/>
    </source>
</evidence>
<organism evidence="2 3">
    <name type="scientific">Methylibium petroleiphilum (strain ATCC BAA-1232 / LMG 22953 / PM1)</name>
    <dbReference type="NCBI Taxonomy" id="420662"/>
    <lineage>
        <taxon>Bacteria</taxon>
        <taxon>Pseudomonadati</taxon>
        <taxon>Pseudomonadota</taxon>
        <taxon>Betaproteobacteria</taxon>
        <taxon>Burkholderiales</taxon>
        <taxon>Sphaerotilaceae</taxon>
        <taxon>Methylibium</taxon>
    </lineage>
</organism>
<dbReference type="STRING" id="420662.Mpe_A2300"/>
<dbReference type="SUPFAM" id="SSF54593">
    <property type="entry name" value="Glyoxalase/Bleomycin resistance protein/Dihydroxybiphenyl dioxygenase"/>
    <property type="match status" value="1"/>
</dbReference>
<dbReference type="KEGG" id="mpt:Mpe_A2300"/>
<dbReference type="InterPro" id="IPR037523">
    <property type="entry name" value="VOC_core"/>
</dbReference>
<dbReference type="InterPro" id="IPR004360">
    <property type="entry name" value="Glyas_Fos-R_dOase_dom"/>
</dbReference>
<proteinExistence type="predicted"/>
<dbReference type="InterPro" id="IPR029068">
    <property type="entry name" value="Glyas_Bleomycin-R_OHBP_Dase"/>
</dbReference>
<name>A2SI67_METPP</name>
<dbReference type="RefSeq" id="WP_011829893.1">
    <property type="nucleotide sequence ID" value="NC_008825.1"/>
</dbReference>
<dbReference type="AlphaFoldDB" id="A2SI67"/>
<feature type="domain" description="VOC" evidence="1">
    <location>
        <begin position="8"/>
        <end position="129"/>
    </location>
</feature>
<dbReference type="Proteomes" id="UP000000366">
    <property type="component" value="Chromosome"/>
</dbReference>
<keyword evidence="3" id="KW-1185">Reference proteome</keyword>